<dbReference type="Proteomes" id="UP001227101">
    <property type="component" value="Chromosome"/>
</dbReference>
<keyword evidence="3" id="KW-1185">Reference proteome</keyword>
<evidence type="ECO:0000313" key="2">
    <source>
        <dbReference type="EMBL" id="WIV59152.1"/>
    </source>
</evidence>
<feature type="transmembrane region" description="Helical" evidence="1">
    <location>
        <begin position="82"/>
        <end position="104"/>
    </location>
</feature>
<keyword evidence="1" id="KW-0472">Membrane</keyword>
<evidence type="ECO:0000256" key="1">
    <source>
        <dbReference type="SAM" id="Phobius"/>
    </source>
</evidence>
<gene>
    <name evidence="2" type="ORF">QP939_11240</name>
</gene>
<reference evidence="2 3" key="1">
    <citation type="submission" date="2023-06" db="EMBL/GenBank/DDBJ databases">
        <authorList>
            <person name="Oyuntsetseg B."/>
            <person name="Kim S.B."/>
        </authorList>
    </citation>
    <scope>NUCLEOTIDE SEQUENCE [LARGE SCALE GENOMIC DNA]</scope>
    <source>
        <strain evidence="2 3">2-2</strain>
    </source>
</reference>
<proteinExistence type="predicted"/>
<name>A0ABY8XTZ7_9PSEU</name>
<dbReference type="RefSeq" id="WP_285456631.1">
    <property type="nucleotide sequence ID" value="NZ_CP127173.1"/>
</dbReference>
<keyword evidence="1" id="KW-0812">Transmembrane</keyword>
<accession>A0ABY8XTZ7</accession>
<sequence>MDSTEREQAASSVWRSWLSTAATAALTGVLMLALARGALAGYLEVAGGLEVVAAVALAWVGGRRAARIRRAGPGARSDLPPATALLGAALVIVPVLVLGAGLLASS</sequence>
<dbReference type="EMBL" id="CP127173">
    <property type="protein sequence ID" value="WIV59152.1"/>
    <property type="molecule type" value="Genomic_DNA"/>
</dbReference>
<organism evidence="2 3">
    <name type="scientific">Amycolatopsis nalaikhensis</name>
    <dbReference type="NCBI Taxonomy" id="715472"/>
    <lineage>
        <taxon>Bacteria</taxon>
        <taxon>Bacillati</taxon>
        <taxon>Actinomycetota</taxon>
        <taxon>Actinomycetes</taxon>
        <taxon>Pseudonocardiales</taxon>
        <taxon>Pseudonocardiaceae</taxon>
        <taxon>Amycolatopsis</taxon>
    </lineage>
</organism>
<keyword evidence="1" id="KW-1133">Transmembrane helix</keyword>
<feature type="transmembrane region" description="Helical" evidence="1">
    <location>
        <begin position="12"/>
        <end position="35"/>
    </location>
</feature>
<evidence type="ECO:0000313" key="3">
    <source>
        <dbReference type="Proteomes" id="UP001227101"/>
    </source>
</evidence>
<protein>
    <submittedName>
        <fullName evidence="2">Uncharacterized protein</fullName>
    </submittedName>
</protein>
<feature type="transmembrane region" description="Helical" evidence="1">
    <location>
        <begin position="41"/>
        <end position="61"/>
    </location>
</feature>